<accession>A0A6I4UZL3</accession>
<keyword evidence="2" id="KW-1185">Reference proteome</keyword>
<dbReference type="Proteomes" id="UP000471435">
    <property type="component" value="Unassembled WGS sequence"/>
</dbReference>
<evidence type="ECO:0000313" key="2">
    <source>
        <dbReference type="Proteomes" id="UP000471435"/>
    </source>
</evidence>
<proteinExistence type="predicted"/>
<protein>
    <submittedName>
        <fullName evidence="1">Uncharacterized protein</fullName>
    </submittedName>
</protein>
<gene>
    <name evidence="1" type="ORF">GRI43_08600</name>
</gene>
<organism evidence="1 2">
    <name type="scientific">Pontixanthobacter luteolus</name>
    <dbReference type="NCBI Taxonomy" id="295089"/>
    <lineage>
        <taxon>Bacteria</taxon>
        <taxon>Pseudomonadati</taxon>
        <taxon>Pseudomonadota</taxon>
        <taxon>Alphaproteobacteria</taxon>
        <taxon>Sphingomonadales</taxon>
        <taxon>Erythrobacteraceae</taxon>
        <taxon>Pontixanthobacter</taxon>
    </lineage>
</organism>
<evidence type="ECO:0000313" key="1">
    <source>
        <dbReference type="EMBL" id="MXP47439.1"/>
    </source>
</evidence>
<dbReference type="EMBL" id="WTYP01000002">
    <property type="protein sequence ID" value="MXP47439.1"/>
    <property type="molecule type" value="Genomic_DNA"/>
</dbReference>
<dbReference type="RefSeq" id="WP_160730739.1">
    <property type="nucleotide sequence ID" value="NZ_WTYP01000002.1"/>
</dbReference>
<name>A0A6I4UZL3_9SPHN</name>
<dbReference type="OrthoDB" id="7204346at2"/>
<dbReference type="AlphaFoldDB" id="A0A6I4UZL3"/>
<reference evidence="1 2" key="1">
    <citation type="submission" date="2019-12" db="EMBL/GenBank/DDBJ databases">
        <title>Genomic-based taxomic classification of the family Erythrobacteraceae.</title>
        <authorList>
            <person name="Xu L."/>
        </authorList>
    </citation>
    <scope>NUCLEOTIDE SEQUENCE [LARGE SCALE GENOMIC DNA]</scope>
    <source>
        <strain evidence="1 2">SW-109</strain>
    </source>
</reference>
<sequence>MISIYDQHTGLAQNLPTDLRDLIEGHLITAKENGLSDLTHIAVIDEGDTEEVIVQELGFSPLHNPLTGKRFGEPDFEPNWDWLEVHPDWFELIYTVGDSGFAFVLFVSRTDGLVSRLCGHFGRGRAGN</sequence>
<comment type="caution">
    <text evidence="1">The sequence shown here is derived from an EMBL/GenBank/DDBJ whole genome shotgun (WGS) entry which is preliminary data.</text>
</comment>